<evidence type="ECO:0000313" key="6">
    <source>
        <dbReference type="EMBL" id="KAJ7354365.1"/>
    </source>
</evidence>
<feature type="domain" description="MYND-type" evidence="5">
    <location>
        <begin position="272"/>
        <end position="321"/>
    </location>
</feature>
<dbReference type="Proteomes" id="UP001218218">
    <property type="component" value="Unassembled WGS sequence"/>
</dbReference>
<gene>
    <name evidence="6" type="ORF">DFH08DRAFT_933890</name>
</gene>
<evidence type="ECO:0000256" key="4">
    <source>
        <dbReference type="PROSITE-ProRule" id="PRU00134"/>
    </source>
</evidence>
<keyword evidence="1" id="KW-0479">Metal-binding</keyword>
<dbReference type="Pfam" id="PF01753">
    <property type="entry name" value="zf-MYND"/>
    <property type="match status" value="1"/>
</dbReference>
<dbReference type="Gene3D" id="6.10.140.2220">
    <property type="match status" value="1"/>
</dbReference>
<accession>A0AAD7ACU9</accession>
<sequence>MVYVIAPISLPGTHNALLDPVKWNSEWEKTTNRLQHVSPAQFVDSAAMILMTEADGMDSLILQYQTLLGQLAGLELDLTTDARRYFYDDDLETKWMNASPDVREKHILIGLSNACSIARNLHDARVYCGRDFRLSRLRTDGKIVLGWLKAVMVSERPEEAMEILNKPKYVTPHGTHSPTGNNNPSPTTARDWLSGIFSCHFLHCTLRSFVGEEMPKISVGKYNKKKNPQSFRTGEFMSAVAEQTLGPAGAKAAAKENKAAWKERQKDRREHCSYVGCYKPDDGAKKFPRCQKCWDKMQREVLYCSKECQTADWKSGHKAMCGKPLTFDAVSKPKLTRPRTPDKMRDEMSDEIPRVASAPAGVASIQRLNKFPNIDYFITDAEECIQMDFPNPEAQSLFRKCREKVMATGDRQSVAVLAHFLCWMAIHHKYTIEKGATPDVIVGQLKKEYLFPELHLAVNEIQQRQNRDPLRRPELGEIFYRDECASTSCSELIWMQLEGNETYCTFMLLLAQYYVDYGTQADLRSR</sequence>
<keyword evidence="3" id="KW-0862">Zinc</keyword>
<dbReference type="AlphaFoldDB" id="A0AAD7ACU9"/>
<protein>
    <recommendedName>
        <fullName evidence="5">MYND-type domain-containing protein</fullName>
    </recommendedName>
</protein>
<evidence type="ECO:0000259" key="5">
    <source>
        <dbReference type="PROSITE" id="PS50865"/>
    </source>
</evidence>
<evidence type="ECO:0000256" key="1">
    <source>
        <dbReference type="ARBA" id="ARBA00022723"/>
    </source>
</evidence>
<dbReference type="InterPro" id="IPR002893">
    <property type="entry name" value="Znf_MYND"/>
</dbReference>
<keyword evidence="7" id="KW-1185">Reference proteome</keyword>
<dbReference type="PROSITE" id="PS50865">
    <property type="entry name" value="ZF_MYND_2"/>
    <property type="match status" value="1"/>
</dbReference>
<organism evidence="6 7">
    <name type="scientific">Mycena albidolilacea</name>
    <dbReference type="NCBI Taxonomy" id="1033008"/>
    <lineage>
        <taxon>Eukaryota</taxon>
        <taxon>Fungi</taxon>
        <taxon>Dikarya</taxon>
        <taxon>Basidiomycota</taxon>
        <taxon>Agaricomycotina</taxon>
        <taxon>Agaricomycetes</taxon>
        <taxon>Agaricomycetidae</taxon>
        <taxon>Agaricales</taxon>
        <taxon>Marasmiineae</taxon>
        <taxon>Mycenaceae</taxon>
        <taxon>Mycena</taxon>
    </lineage>
</organism>
<keyword evidence="2 4" id="KW-0863">Zinc-finger</keyword>
<proteinExistence type="predicted"/>
<evidence type="ECO:0000313" key="7">
    <source>
        <dbReference type="Proteomes" id="UP001218218"/>
    </source>
</evidence>
<name>A0AAD7ACU9_9AGAR</name>
<dbReference type="EMBL" id="JARIHO010000010">
    <property type="protein sequence ID" value="KAJ7354365.1"/>
    <property type="molecule type" value="Genomic_DNA"/>
</dbReference>
<evidence type="ECO:0000256" key="2">
    <source>
        <dbReference type="ARBA" id="ARBA00022771"/>
    </source>
</evidence>
<comment type="caution">
    <text evidence="6">The sequence shown here is derived from an EMBL/GenBank/DDBJ whole genome shotgun (WGS) entry which is preliminary data.</text>
</comment>
<dbReference type="SUPFAM" id="SSF144232">
    <property type="entry name" value="HIT/MYND zinc finger-like"/>
    <property type="match status" value="1"/>
</dbReference>
<dbReference type="GO" id="GO:0008270">
    <property type="term" value="F:zinc ion binding"/>
    <property type="evidence" value="ECO:0007669"/>
    <property type="project" value="UniProtKB-KW"/>
</dbReference>
<reference evidence="6" key="1">
    <citation type="submission" date="2023-03" db="EMBL/GenBank/DDBJ databases">
        <title>Massive genome expansion in bonnet fungi (Mycena s.s.) driven by repeated elements and novel gene families across ecological guilds.</title>
        <authorList>
            <consortium name="Lawrence Berkeley National Laboratory"/>
            <person name="Harder C.B."/>
            <person name="Miyauchi S."/>
            <person name="Viragh M."/>
            <person name="Kuo A."/>
            <person name="Thoen E."/>
            <person name="Andreopoulos B."/>
            <person name="Lu D."/>
            <person name="Skrede I."/>
            <person name="Drula E."/>
            <person name="Henrissat B."/>
            <person name="Morin E."/>
            <person name="Kohler A."/>
            <person name="Barry K."/>
            <person name="LaButti K."/>
            <person name="Morin E."/>
            <person name="Salamov A."/>
            <person name="Lipzen A."/>
            <person name="Mereny Z."/>
            <person name="Hegedus B."/>
            <person name="Baldrian P."/>
            <person name="Stursova M."/>
            <person name="Weitz H."/>
            <person name="Taylor A."/>
            <person name="Grigoriev I.V."/>
            <person name="Nagy L.G."/>
            <person name="Martin F."/>
            <person name="Kauserud H."/>
        </authorList>
    </citation>
    <scope>NUCLEOTIDE SEQUENCE</scope>
    <source>
        <strain evidence="6">CBHHK002</strain>
    </source>
</reference>
<evidence type="ECO:0000256" key="3">
    <source>
        <dbReference type="ARBA" id="ARBA00022833"/>
    </source>
</evidence>